<comment type="caution">
    <text evidence="4">The sequence shown here is derived from an EMBL/GenBank/DDBJ whole genome shotgun (WGS) entry which is preliminary data.</text>
</comment>
<dbReference type="InterPro" id="IPR050563">
    <property type="entry name" value="4-hydroxybenzoyl-CoA_TE"/>
</dbReference>
<name>A0A6B3R252_9FLAO</name>
<dbReference type="GO" id="GO:0006633">
    <property type="term" value="P:fatty acid biosynthetic process"/>
    <property type="evidence" value="ECO:0007669"/>
    <property type="project" value="InterPro"/>
</dbReference>
<dbReference type="RefSeq" id="WP_164005445.1">
    <property type="nucleotide sequence ID" value="NZ_JAAIKD010000006.1"/>
</dbReference>
<evidence type="ECO:0000313" key="4">
    <source>
        <dbReference type="EMBL" id="NEV94736.1"/>
    </source>
</evidence>
<evidence type="ECO:0000313" key="5">
    <source>
        <dbReference type="Proteomes" id="UP000478505"/>
    </source>
</evidence>
<dbReference type="PANTHER" id="PTHR31793:SF27">
    <property type="entry name" value="NOVEL THIOESTERASE SUPERFAMILY DOMAIN AND SAPOSIN A-TYPE DOMAIN CONTAINING PROTEIN (0610012H03RIK)"/>
    <property type="match status" value="1"/>
</dbReference>
<dbReference type="Gene3D" id="3.10.129.10">
    <property type="entry name" value="Hotdog Thioesterase"/>
    <property type="match status" value="1"/>
</dbReference>
<reference evidence="4 5" key="1">
    <citation type="submission" date="2020-02" db="EMBL/GenBank/DDBJ databases">
        <title>Flavobacteriaceae Psychroflexus bacterium YR1-1, complete genome.</title>
        <authorList>
            <person name="Li Y."/>
            <person name="Wu S."/>
        </authorList>
    </citation>
    <scope>NUCLEOTIDE SEQUENCE [LARGE SCALE GENOMIC DNA]</scope>
    <source>
        <strain evidence="4 5">YR1-1</strain>
    </source>
</reference>
<dbReference type="SUPFAM" id="SSF54637">
    <property type="entry name" value="Thioesterase/thiol ester dehydrase-isomerase"/>
    <property type="match status" value="1"/>
</dbReference>
<dbReference type="InterPro" id="IPR002864">
    <property type="entry name" value="Acyl-ACP_thioesterase_NHD"/>
</dbReference>
<dbReference type="InterPro" id="IPR029069">
    <property type="entry name" value="HotDog_dom_sf"/>
</dbReference>
<dbReference type="AlphaFoldDB" id="A0A6B3R252"/>
<dbReference type="Pfam" id="PF01643">
    <property type="entry name" value="Acyl-ACP_TE"/>
    <property type="match status" value="1"/>
</dbReference>
<proteinExistence type="inferred from homology"/>
<dbReference type="CDD" id="cd00586">
    <property type="entry name" value="4HBT"/>
    <property type="match status" value="1"/>
</dbReference>
<protein>
    <submittedName>
        <fullName evidence="4">Acyl-CoA thioesterase</fullName>
    </submittedName>
</protein>
<evidence type="ECO:0000259" key="3">
    <source>
        <dbReference type="Pfam" id="PF01643"/>
    </source>
</evidence>
<keyword evidence="5" id="KW-1185">Reference proteome</keyword>
<feature type="domain" description="Acyl-ACP thioesterase N-terminal hotdog" evidence="3">
    <location>
        <begin position="6"/>
        <end position="130"/>
    </location>
</feature>
<dbReference type="PANTHER" id="PTHR31793">
    <property type="entry name" value="4-HYDROXYBENZOYL-COA THIOESTERASE FAMILY MEMBER"/>
    <property type="match status" value="1"/>
</dbReference>
<dbReference type="Proteomes" id="UP000478505">
    <property type="component" value="Unassembled WGS sequence"/>
</dbReference>
<dbReference type="EMBL" id="JAAIKD010000006">
    <property type="protein sequence ID" value="NEV94736.1"/>
    <property type="molecule type" value="Genomic_DNA"/>
</dbReference>
<keyword evidence="2" id="KW-0378">Hydrolase</keyword>
<evidence type="ECO:0000256" key="1">
    <source>
        <dbReference type="ARBA" id="ARBA00005953"/>
    </source>
</evidence>
<gene>
    <name evidence="4" type="ORF">G3567_11335</name>
</gene>
<organism evidence="4 5">
    <name type="scientific">Psychroflexus aurantiacus</name>
    <dbReference type="NCBI Taxonomy" id="2709310"/>
    <lineage>
        <taxon>Bacteria</taxon>
        <taxon>Pseudomonadati</taxon>
        <taxon>Bacteroidota</taxon>
        <taxon>Flavobacteriia</taxon>
        <taxon>Flavobacteriales</taxon>
        <taxon>Flavobacteriaceae</taxon>
        <taxon>Psychroflexus</taxon>
    </lineage>
</organism>
<evidence type="ECO:0000256" key="2">
    <source>
        <dbReference type="ARBA" id="ARBA00022801"/>
    </source>
</evidence>
<accession>A0A6B3R252</accession>
<dbReference type="GO" id="GO:0047617">
    <property type="term" value="F:fatty acyl-CoA hydrolase activity"/>
    <property type="evidence" value="ECO:0007669"/>
    <property type="project" value="TreeGrafter"/>
</dbReference>
<sequence>MTPIPFQRDLTVTSKHLDEQNHVNNLEYMKWVLEISEAHWVAETSIALRKKYAWFVLDHYIQYRHQAFLGEALVLTTWIENYSKVKSERRVHITRKTDGKTIVEARTNWCFIDQKTKKPTLITQEIVKPYFEFESA</sequence>
<comment type="similarity">
    <text evidence="1">Belongs to the 4-hydroxybenzoyl-CoA thioesterase family.</text>
</comment>